<organism evidence="1 2">
    <name type="scientific">Flagellimonas halotolerans</name>
    <dbReference type="NCBI Taxonomy" id="3112164"/>
    <lineage>
        <taxon>Bacteria</taxon>
        <taxon>Pseudomonadati</taxon>
        <taxon>Bacteroidota</taxon>
        <taxon>Flavobacteriia</taxon>
        <taxon>Flavobacteriales</taxon>
        <taxon>Flavobacteriaceae</taxon>
        <taxon>Flagellimonas</taxon>
    </lineage>
</organism>
<reference evidence="1 2" key="1">
    <citation type="submission" date="2024-01" db="EMBL/GenBank/DDBJ databases">
        <title>The strains designed SYSU M86414 and SYSU M84420 isolated from the marine sediment in San Sha City (Hainan Province, China).</title>
        <authorList>
            <person name="Guo D."/>
        </authorList>
    </citation>
    <scope>NUCLEOTIDE SEQUENCE [LARGE SCALE GENOMIC DNA]</scope>
    <source>
        <strain evidence="1 2">SYSU M84420</strain>
    </source>
</reference>
<protein>
    <submittedName>
        <fullName evidence="1">Uncharacterized protein</fullName>
    </submittedName>
</protein>
<name>A0ABU6IUJ4_9FLAO</name>
<evidence type="ECO:0000313" key="2">
    <source>
        <dbReference type="Proteomes" id="UP001355298"/>
    </source>
</evidence>
<gene>
    <name evidence="1" type="ORF">VOP03_14960</name>
</gene>
<dbReference type="RefSeq" id="WP_326279875.1">
    <property type="nucleotide sequence ID" value="NZ_JAYKYV010000017.1"/>
</dbReference>
<sequence length="60" mass="6835">MELFKDAYASPIELAEVLDLGMVMLFYLEEDTFSRREIQDVAAALQEVSGVLKSSDWHEP</sequence>
<evidence type="ECO:0000313" key="1">
    <source>
        <dbReference type="EMBL" id="MEC4266656.1"/>
    </source>
</evidence>
<dbReference type="EMBL" id="JAYMGW010000017">
    <property type="protein sequence ID" value="MEC4266656.1"/>
    <property type="molecule type" value="Genomic_DNA"/>
</dbReference>
<comment type="caution">
    <text evidence="1">The sequence shown here is derived from an EMBL/GenBank/DDBJ whole genome shotgun (WGS) entry which is preliminary data.</text>
</comment>
<keyword evidence="2" id="KW-1185">Reference proteome</keyword>
<proteinExistence type="predicted"/>
<accession>A0ABU6IUJ4</accession>
<dbReference type="Proteomes" id="UP001355298">
    <property type="component" value="Unassembled WGS sequence"/>
</dbReference>